<evidence type="ECO:0000313" key="9">
    <source>
        <dbReference type="EMBL" id="ONF42988.1"/>
    </source>
</evidence>
<evidence type="ECO:0000256" key="3">
    <source>
        <dbReference type="ARBA" id="ARBA00022448"/>
    </source>
</evidence>
<dbReference type="Proteomes" id="UP000189339">
    <property type="component" value="Unassembled WGS sequence"/>
</dbReference>
<comment type="caution">
    <text evidence="9">The sequence shown here is derived from an EMBL/GenBank/DDBJ whole genome shotgun (WGS) entry which is preliminary data.</text>
</comment>
<evidence type="ECO:0000256" key="8">
    <source>
        <dbReference type="SAM" id="Phobius"/>
    </source>
</evidence>
<feature type="transmembrane region" description="Helical" evidence="8">
    <location>
        <begin position="216"/>
        <end position="231"/>
    </location>
</feature>
<dbReference type="PANTHER" id="PTHR34979:SF1">
    <property type="entry name" value="INNER MEMBRANE PROTEIN YGAZ"/>
    <property type="match status" value="1"/>
</dbReference>
<feature type="transmembrane region" description="Helical" evidence="8">
    <location>
        <begin position="20"/>
        <end position="39"/>
    </location>
</feature>
<keyword evidence="4" id="KW-1003">Cell membrane</keyword>
<name>A0A1V2DQR3_9GAMM</name>
<comment type="subcellular location">
    <subcellularLocation>
        <location evidence="1">Cell membrane</location>
        <topology evidence="1">Multi-pass membrane protein</topology>
    </subcellularLocation>
</comment>
<evidence type="ECO:0000256" key="5">
    <source>
        <dbReference type="ARBA" id="ARBA00022692"/>
    </source>
</evidence>
<dbReference type="OrthoDB" id="9803444at2"/>
<dbReference type="GO" id="GO:1903785">
    <property type="term" value="P:L-valine transmembrane transport"/>
    <property type="evidence" value="ECO:0007669"/>
    <property type="project" value="TreeGrafter"/>
</dbReference>
<dbReference type="RefSeq" id="WP_076724466.1">
    <property type="nucleotide sequence ID" value="NZ_MSCW01000007.1"/>
</dbReference>
<feature type="transmembrane region" description="Helical" evidence="8">
    <location>
        <begin position="45"/>
        <end position="67"/>
    </location>
</feature>
<protein>
    <submittedName>
        <fullName evidence="9">Branched-chain amino acid ABC transporter permease</fullName>
    </submittedName>
</protein>
<evidence type="ECO:0000256" key="7">
    <source>
        <dbReference type="ARBA" id="ARBA00023136"/>
    </source>
</evidence>
<gene>
    <name evidence="9" type="ORF">BTO32_09815</name>
</gene>
<evidence type="ECO:0000313" key="10">
    <source>
        <dbReference type="Proteomes" id="UP000189339"/>
    </source>
</evidence>
<feature type="transmembrane region" description="Helical" evidence="8">
    <location>
        <begin position="168"/>
        <end position="185"/>
    </location>
</feature>
<keyword evidence="10" id="KW-1185">Reference proteome</keyword>
<comment type="similarity">
    <text evidence="2">Belongs to the AzlC family.</text>
</comment>
<feature type="transmembrane region" description="Helical" evidence="8">
    <location>
        <begin position="192"/>
        <end position="210"/>
    </location>
</feature>
<dbReference type="EMBL" id="MSCW01000007">
    <property type="protein sequence ID" value="ONF42988.1"/>
    <property type="molecule type" value="Genomic_DNA"/>
</dbReference>
<accession>A0A1V2DQR3</accession>
<sequence length="251" mass="26894">MTSPRYPYQFQPRKVRAEFFRLLPISLFVVAFGAAFGLAATQEGLTPLVTIVMSTTVFAGAAQFAVLDLWGADVPVLPLIAVVFAINSRHLLMGASLYPMLKDLSPGRRYGLLLLLTDANWAVSAQDYQNGRRNLEVILGGGLVLWLAWIFGTWLGAYFGGLLDNPKAFGLDMVLGCFLLAMALGGRKSPRVLTAWAVAAAASLVAWAWLPPNTHVVIGALAGGLVGYFWLDRTSADGAAGARTEGGAREH</sequence>
<organism evidence="9 10">
    <name type="scientific">Marinobacter lutaoensis</name>
    <dbReference type="NCBI Taxonomy" id="135739"/>
    <lineage>
        <taxon>Bacteria</taxon>
        <taxon>Pseudomonadati</taxon>
        <taxon>Pseudomonadota</taxon>
        <taxon>Gammaproteobacteria</taxon>
        <taxon>Pseudomonadales</taxon>
        <taxon>Marinobacteraceae</taxon>
        <taxon>Marinobacter</taxon>
    </lineage>
</organism>
<proteinExistence type="inferred from homology"/>
<keyword evidence="6 8" id="KW-1133">Transmembrane helix</keyword>
<dbReference type="GO" id="GO:0005886">
    <property type="term" value="C:plasma membrane"/>
    <property type="evidence" value="ECO:0007669"/>
    <property type="project" value="UniProtKB-SubCell"/>
</dbReference>
<feature type="transmembrane region" description="Helical" evidence="8">
    <location>
        <begin position="79"/>
        <end position="101"/>
    </location>
</feature>
<evidence type="ECO:0000256" key="6">
    <source>
        <dbReference type="ARBA" id="ARBA00022989"/>
    </source>
</evidence>
<keyword evidence="7 8" id="KW-0472">Membrane</keyword>
<evidence type="ECO:0000256" key="4">
    <source>
        <dbReference type="ARBA" id="ARBA00022475"/>
    </source>
</evidence>
<keyword evidence="5 8" id="KW-0812">Transmembrane</keyword>
<dbReference type="Pfam" id="PF03591">
    <property type="entry name" value="AzlC"/>
    <property type="match status" value="1"/>
</dbReference>
<evidence type="ECO:0000256" key="2">
    <source>
        <dbReference type="ARBA" id="ARBA00010735"/>
    </source>
</evidence>
<dbReference type="InterPro" id="IPR011606">
    <property type="entry name" value="Brnchd-chn_aa_trnsp_permease"/>
</dbReference>
<evidence type="ECO:0000256" key="1">
    <source>
        <dbReference type="ARBA" id="ARBA00004651"/>
    </source>
</evidence>
<reference evidence="9 10" key="1">
    <citation type="submission" date="2016-12" db="EMBL/GenBank/DDBJ databases">
        <title>Marinobacter lutaoensis whole genome sequencing.</title>
        <authorList>
            <person name="Verma A."/>
            <person name="Krishnamurthi S."/>
        </authorList>
    </citation>
    <scope>NUCLEOTIDE SEQUENCE [LARGE SCALE GENOMIC DNA]</scope>
    <source>
        <strain evidence="9 10">T5054</strain>
    </source>
</reference>
<feature type="transmembrane region" description="Helical" evidence="8">
    <location>
        <begin position="107"/>
        <end position="125"/>
    </location>
</feature>
<feature type="transmembrane region" description="Helical" evidence="8">
    <location>
        <begin position="137"/>
        <end position="156"/>
    </location>
</feature>
<dbReference type="AlphaFoldDB" id="A0A1V2DQR3"/>
<keyword evidence="3" id="KW-0813">Transport</keyword>
<dbReference type="PANTHER" id="PTHR34979">
    <property type="entry name" value="INNER MEMBRANE PROTEIN YGAZ"/>
    <property type="match status" value="1"/>
</dbReference>